<dbReference type="GO" id="GO:0051539">
    <property type="term" value="F:4 iron, 4 sulfur cluster binding"/>
    <property type="evidence" value="ECO:0007669"/>
    <property type="project" value="UniProtKB-KW"/>
</dbReference>
<protein>
    <recommendedName>
        <fullName evidence="12">4Fe-4S Wbl-type domain-containing protein</fullName>
    </recommendedName>
</protein>
<evidence type="ECO:0000256" key="8">
    <source>
        <dbReference type="ARBA" id="ARBA00023125"/>
    </source>
</evidence>
<feature type="compositionally biased region" description="Basic and acidic residues" evidence="11">
    <location>
        <begin position="1"/>
        <end position="12"/>
    </location>
</feature>
<dbReference type="AlphaFoldDB" id="A0A381SK00"/>
<dbReference type="GO" id="GO:0045454">
    <property type="term" value="P:cell redox homeostasis"/>
    <property type="evidence" value="ECO:0007669"/>
    <property type="project" value="TreeGrafter"/>
</dbReference>
<keyword evidence="4" id="KW-0479">Metal-binding</keyword>
<evidence type="ECO:0000259" key="12">
    <source>
        <dbReference type="PROSITE" id="PS51674"/>
    </source>
</evidence>
<keyword evidence="8" id="KW-0238">DNA-binding</keyword>
<comment type="cofactor">
    <cofactor evidence="1">
        <name>[4Fe-4S] cluster</name>
        <dbReference type="ChEBI" id="CHEBI:49883"/>
    </cofactor>
</comment>
<dbReference type="PROSITE" id="PS51674">
    <property type="entry name" value="4FE4S_WBL"/>
    <property type="match status" value="1"/>
</dbReference>
<feature type="region of interest" description="Disordered" evidence="11">
    <location>
        <begin position="1"/>
        <end position="35"/>
    </location>
</feature>
<evidence type="ECO:0000313" key="13">
    <source>
        <dbReference type="EMBL" id="SVA01593.1"/>
    </source>
</evidence>
<evidence type="ECO:0000256" key="9">
    <source>
        <dbReference type="ARBA" id="ARBA00023157"/>
    </source>
</evidence>
<dbReference type="InterPro" id="IPR034768">
    <property type="entry name" value="4FE4S_WBL"/>
</dbReference>
<keyword evidence="5" id="KW-0408">Iron</keyword>
<dbReference type="Pfam" id="PF02467">
    <property type="entry name" value="Whib"/>
    <property type="match status" value="1"/>
</dbReference>
<evidence type="ECO:0000256" key="7">
    <source>
        <dbReference type="ARBA" id="ARBA00023015"/>
    </source>
</evidence>
<dbReference type="InterPro" id="IPR003482">
    <property type="entry name" value="Whib"/>
</dbReference>
<dbReference type="GO" id="GO:0046872">
    <property type="term" value="F:metal ion binding"/>
    <property type="evidence" value="ECO:0007669"/>
    <property type="project" value="UniProtKB-KW"/>
</dbReference>
<evidence type="ECO:0000256" key="10">
    <source>
        <dbReference type="ARBA" id="ARBA00023163"/>
    </source>
</evidence>
<dbReference type="GO" id="GO:0045892">
    <property type="term" value="P:negative regulation of DNA-templated transcription"/>
    <property type="evidence" value="ECO:0007669"/>
    <property type="project" value="TreeGrafter"/>
</dbReference>
<evidence type="ECO:0000256" key="11">
    <source>
        <dbReference type="SAM" id="MobiDB-lite"/>
    </source>
</evidence>
<evidence type="ECO:0000256" key="2">
    <source>
        <dbReference type="ARBA" id="ARBA00006597"/>
    </source>
</evidence>
<sequence length="84" mass="9538">MSDGDASRDWHGRAACRGPQAAVFYPPDTGEQRDERRWRETQAKAICEQCAVCGRCLEFAVARRETHGIWGGTSETERRVLIDR</sequence>
<proteinExistence type="inferred from homology"/>
<keyword evidence="3" id="KW-0004">4Fe-4S</keyword>
<keyword evidence="9" id="KW-1015">Disulfide bond</keyword>
<dbReference type="EMBL" id="UINC01002919">
    <property type="protein sequence ID" value="SVA01593.1"/>
    <property type="molecule type" value="Genomic_DNA"/>
</dbReference>
<evidence type="ECO:0000256" key="4">
    <source>
        <dbReference type="ARBA" id="ARBA00022723"/>
    </source>
</evidence>
<dbReference type="PANTHER" id="PTHR38839">
    <property type="entry name" value="TRANSCRIPTIONAL REGULATOR WHID-RELATED"/>
    <property type="match status" value="1"/>
</dbReference>
<accession>A0A381SK00</accession>
<dbReference type="GO" id="GO:0003677">
    <property type="term" value="F:DNA binding"/>
    <property type="evidence" value="ECO:0007669"/>
    <property type="project" value="UniProtKB-KW"/>
</dbReference>
<keyword evidence="6" id="KW-0411">Iron-sulfur</keyword>
<name>A0A381SK00_9ZZZZ</name>
<organism evidence="13">
    <name type="scientific">marine metagenome</name>
    <dbReference type="NCBI Taxonomy" id="408172"/>
    <lineage>
        <taxon>unclassified sequences</taxon>
        <taxon>metagenomes</taxon>
        <taxon>ecological metagenomes</taxon>
    </lineage>
</organism>
<dbReference type="GO" id="GO:0047134">
    <property type="term" value="F:protein-disulfide reductase [NAD(P)H] activity"/>
    <property type="evidence" value="ECO:0007669"/>
    <property type="project" value="TreeGrafter"/>
</dbReference>
<evidence type="ECO:0000256" key="6">
    <source>
        <dbReference type="ARBA" id="ARBA00023014"/>
    </source>
</evidence>
<evidence type="ECO:0000256" key="5">
    <source>
        <dbReference type="ARBA" id="ARBA00023004"/>
    </source>
</evidence>
<reference evidence="13" key="1">
    <citation type="submission" date="2018-05" db="EMBL/GenBank/DDBJ databases">
        <authorList>
            <person name="Lanie J.A."/>
            <person name="Ng W.-L."/>
            <person name="Kazmierczak K.M."/>
            <person name="Andrzejewski T.M."/>
            <person name="Davidsen T.M."/>
            <person name="Wayne K.J."/>
            <person name="Tettelin H."/>
            <person name="Glass J.I."/>
            <person name="Rusch D."/>
            <person name="Podicherti R."/>
            <person name="Tsui H.-C.T."/>
            <person name="Winkler M.E."/>
        </authorList>
    </citation>
    <scope>NUCLEOTIDE SEQUENCE</scope>
</reference>
<evidence type="ECO:0000256" key="1">
    <source>
        <dbReference type="ARBA" id="ARBA00001966"/>
    </source>
</evidence>
<keyword evidence="10" id="KW-0804">Transcription</keyword>
<keyword evidence="7" id="KW-0805">Transcription regulation</keyword>
<dbReference type="HAMAP" id="MF_01479">
    <property type="entry name" value="WhiB"/>
    <property type="match status" value="1"/>
</dbReference>
<feature type="domain" description="4Fe-4S Wbl-type" evidence="12">
    <location>
        <begin position="15"/>
        <end position="80"/>
    </location>
</feature>
<gene>
    <name evidence="13" type="ORF">METZ01_LOCUS54447</name>
</gene>
<evidence type="ECO:0000256" key="3">
    <source>
        <dbReference type="ARBA" id="ARBA00022485"/>
    </source>
</evidence>
<comment type="similarity">
    <text evidence="2">Belongs to the WhiB family.</text>
</comment>